<dbReference type="InterPro" id="IPR002295">
    <property type="entry name" value="N4/N6-MTase_EcoPI_Mod-like"/>
</dbReference>
<dbReference type="GO" id="GO:0032259">
    <property type="term" value="P:methylation"/>
    <property type="evidence" value="ECO:0007669"/>
    <property type="project" value="UniProtKB-KW"/>
</dbReference>
<protein>
    <recommendedName>
        <fullName evidence="2">site-specific DNA-methyltransferase (adenine-specific)</fullName>
        <ecNumber evidence="2">2.1.1.72</ecNumber>
    </recommendedName>
</protein>
<dbReference type="InterPro" id="IPR029063">
    <property type="entry name" value="SAM-dependent_MTases_sf"/>
</dbReference>
<dbReference type="PROSITE" id="PS00092">
    <property type="entry name" value="N6_MTASE"/>
    <property type="match status" value="1"/>
</dbReference>
<dbReference type="EMBL" id="JMFG01000002">
    <property type="protein sequence ID" value="KDA54870.1"/>
    <property type="molecule type" value="Genomic_DNA"/>
</dbReference>
<evidence type="ECO:0000256" key="7">
    <source>
        <dbReference type="SAM" id="MobiDB-lite"/>
    </source>
</evidence>
<feature type="domain" description="DNA methylase N-4/N-6" evidence="8">
    <location>
        <begin position="146"/>
        <end position="473"/>
    </location>
</feature>
<dbReference type="Pfam" id="PF01555">
    <property type="entry name" value="N6_N4_Mtase"/>
    <property type="match status" value="1"/>
</dbReference>
<feature type="region of interest" description="Disordered" evidence="7">
    <location>
        <begin position="1"/>
        <end position="35"/>
    </location>
</feature>
<evidence type="ECO:0000256" key="5">
    <source>
        <dbReference type="ARBA" id="ARBA00022691"/>
    </source>
</evidence>
<evidence type="ECO:0000256" key="2">
    <source>
        <dbReference type="ARBA" id="ARBA00011900"/>
    </source>
</evidence>
<proteinExistence type="inferred from homology"/>
<dbReference type="AlphaFoldDB" id="A0A062Y293"/>
<dbReference type="PRINTS" id="PR00506">
    <property type="entry name" value="D21N6MTFRASE"/>
</dbReference>
<evidence type="ECO:0000259" key="8">
    <source>
        <dbReference type="Pfam" id="PF01555"/>
    </source>
</evidence>
<dbReference type="OrthoDB" id="9800801at2"/>
<evidence type="ECO:0000256" key="3">
    <source>
        <dbReference type="ARBA" id="ARBA00022603"/>
    </source>
</evidence>
<dbReference type="PANTHER" id="PTHR13370:SF16">
    <property type="entry name" value="SITE-SPECIFIC DNA-METHYLTRANSFERASE (ADENINE-SPECIFIC)"/>
    <property type="match status" value="1"/>
</dbReference>
<accession>A0A062Y293</accession>
<dbReference type="Proteomes" id="UP000027284">
    <property type="component" value="Unassembled WGS sequence"/>
</dbReference>
<dbReference type="GO" id="GO:0003677">
    <property type="term" value="F:DNA binding"/>
    <property type="evidence" value="ECO:0007669"/>
    <property type="project" value="InterPro"/>
</dbReference>
<dbReference type="RefSeq" id="WP_081799787.1">
    <property type="nucleotide sequence ID" value="NZ_JMFG01000002.1"/>
</dbReference>
<name>A0A062Y293_9BACT</name>
<dbReference type="InterPro" id="IPR002052">
    <property type="entry name" value="DNA_methylase_N6_adenine_CS"/>
</dbReference>
<dbReference type="Gene3D" id="3.40.50.150">
    <property type="entry name" value="Vaccinia Virus protein VP39"/>
    <property type="match status" value="1"/>
</dbReference>
<sequence length="1048" mass="116842">MARKKTPSSPSNSVEDFRHQGARRKNNPPAGMAPTFEVRERETTRYSYDPHLDPQLVWAGKAEHTSFEVDVVSLHIHERISTKAILRAVQRPELVQADLFGETPLSADQQVEFYKHEVGWANRLILGDSLLVMNSLLVKEGMAGKVQMVYMDPPYGIKYASNFQPRIDRRDVKDADEDLTHEPEQIKAYRDTWKLGIHSYLTYLRDRLLLARELLAESGSIFVQINDENLHLVRCLLDEVFGRENFVAVVAFAKTAGQTARLLPSVSDYLLWYAKDSSLVKYRRIFLPKSALGGGAEAYHWVELPDGVRRRGGSSEKHLGPAASGWNVFRADNLTSQSGGPSTRFPVAVGEQVFTPAPGYWKTNAEGLLRLGAAERLAPIGKTLSYVRYLDDFPVFSLGNSWWDTGIAGFGEPKIYAVQTNTKVIERCILMTTDPGDLVLDPTCGSGTTAYCAEKWGRRWITCDTSRVAVAIARQRLMTAKFDYYELLDPERGPAGGFKYETVPHITLESIAKNTEIDAIAAKYQPQIDQALADLNRALVGATGRSPLQEWEVPREVPHPLWPEDAASAYESLWNAKKKLLLLSEEVRDELQRVAQALGTTWSSLCDVPNTPPKAGWPQSVRQAYLKLQDLKKQLLEAEPQVPEWLRTVYTLTGHRWETLCEVPEPVPGEDWPPEAREALRRFWEAKRAKRREIDESIQRNAPQETLYDRPKVVRGLVRVSGPFTVEAIPVPAVEDPTQAPIPQFEETAGADLRALPDEDSHAPVGSAVAWQEGRVSDRAGDYLTTMLNLLSKQGGVLFPGGKRLELENLRALNLGLLHAEGETKRNGTTLRVAISFGPPYGPVMAFQVQEAIPTAKMNGYAILIFAGFSFDPEAQALIQKAPVAGLEVHFANIAPDVLVGDLLKTTRASQIFTVFGQPDVAWKRNDDGTYVVELRGVDIYNPLTGQTEHSQGSEVAAWFLDTDYDGKTFHICQAFFPGDPDAWDKLQRALKAQIDREVFERTRGTVSFPFAPAEHKRIAVKVIDFRGNEVVRVVTLGSEGGISHADS</sequence>
<comment type="catalytic activity">
    <reaction evidence="6">
        <text>a 2'-deoxyadenosine in DNA + S-adenosyl-L-methionine = an N(6)-methyl-2'-deoxyadenosine in DNA + S-adenosyl-L-homocysteine + H(+)</text>
        <dbReference type="Rhea" id="RHEA:15197"/>
        <dbReference type="Rhea" id="RHEA-COMP:12418"/>
        <dbReference type="Rhea" id="RHEA-COMP:12419"/>
        <dbReference type="ChEBI" id="CHEBI:15378"/>
        <dbReference type="ChEBI" id="CHEBI:57856"/>
        <dbReference type="ChEBI" id="CHEBI:59789"/>
        <dbReference type="ChEBI" id="CHEBI:90615"/>
        <dbReference type="ChEBI" id="CHEBI:90616"/>
        <dbReference type="EC" id="2.1.1.72"/>
    </reaction>
</comment>
<dbReference type="InterPro" id="IPR002941">
    <property type="entry name" value="DNA_methylase_N4/N6"/>
</dbReference>
<dbReference type="SUPFAM" id="SSF53335">
    <property type="entry name" value="S-adenosyl-L-methionine-dependent methyltransferases"/>
    <property type="match status" value="1"/>
</dbReference>
<dbReference type="GO" id="GO:0008170">
    <property type="term" value="F:N-methyltransferase activity"/>
    <property type="evidence" value="ECO:0007669"/>
    <property type="project" value="InterPro"/>
</dbReference>
<keyword evidence="10" id="KW-1185">Reference proteome</keyword>
<evidence type="ECO:0000256" key="4">
    <source>
        <dbReference type="ARBA" id="ARBA00022679"/>
    </source>
</evidence>
<dbReference type="EC" id="2.1.1.72" evidence="2"/>
<evidence type="ECO:0000313" key="10">
    <source>
        <dbReference type="Proteomes" id="UP000027284"/>
    </source>
</evidence>
<comment type="caution">
    <text evidence="9">The sequence shown here is derived from an EMBL/GenBank/DDBJ whole genome shotgun (WGS) entry which is preliminary data.</text>
</comment>
<dbReference type="PANTHER" id="PTHR13370">
    <property type="entry name" value="RNA METHYLASE-RELATED"/>
    <property type="match status" value="1"/>
</dbReference>
<keyword evidence="4" id="KW-0808">Transferase</keyword>
<dbReference type="STRING" id="1312852.EG19_03455"/>
<dbReference type="GO" id="GO:0009007">
    <property type="term" value="F:site-specific DNA-methyltransferase (adenine-specific) activity"/>
    <property type="evidence" value="ECO:0007669"/>
    <property type="project" value="UniProtKB-EC"/>
</dbReference>
<reference evidence="9 10" key="1">
    <citation type="submission" date="2014-04" db="EMBL/GenBank/DDBJ databases">
        <title>The Genome Sequence of Thermoanaerobaculum aquaticum MP-01, The First Cultivated Group 23 Acidobacterium.</title>
        <authorList>
            <person name="Stamps B.W."/>
            <person name="Losey N.A."/>
            <person name="Lawson P.A."/>
            <person name="Stevenson B.S."/>
        </authorList>
    </citation>
    <scope>NUCLEOTIDE SEQUENCE [LARGE SCALE GENOMIC DNA]</scope>
    <source>
        <strain evidence="9 10">MP-01</strain>
    </source>
</reference>
<evidence type="ECO:0000256" key="6">
    <source>
        <dbReference type="ARBA" id="ARBA00047942"/>
    </source>
</evidence>
<keyword evidence="5" id="KW-0949">S-adenosyl-L-methionine</keyword>
<comment type="similarity">
    <text evidence="1">Belongs to the N(4)/N(6)-methyltransferase family.</text>
</comment>
<dbReference type="GO" id="GO:0005737">
    <property type="term" value="C:cytoplasm"/>
    <property type="evidence" value="ECO:0007669"/>
    <property type="project" value="TreeGrafter"/>
</dbReference>
<evidence type="ECO:0000256" key="1">
    <source>
        <dbReference type="ARBA" id="ARBA00006594"/>
    </source>
</evidence>
<evidence type="ECO:0000313" key="9">
    <source>
        <dbReference type="EMBL" id="KDA54870.1"/>
    </source>
</evidence>
<gene>
    <name evidence="9" type="ORF">EG19_03455</name>
</gene>
<keyword evidence="3" id="KW-0489">Methyltransferase</keyword>
<organism evidence="9 10">
    <name type="scientific">Thermoanaerobaculum aquaticum</name>
    <dbReference type="NCBI Taxonomy" id="1312852"/>
    <lineage>
        <taxon>Bacteria</taxon>
        <taxon>Pseudomonadati</taxon>
        <taxon>Acidobacteriota</taxon>
        <taxon>Thermoanaerobaculia</taxon>
        <taxon>Thermoanaerobaculales</taxon>
        <taxon>Thermoanaerobaculaceae</taxon>
        <taxon>Thermoanaerobaculum</taxon>
    </lineage>
</organism>
<dbReference type="REBASE" id="89169">
    <property type="entry name" value="M.TaqMP01ORF3455P"/>
</dbReference>